<organism evidence="1 2">
    <name type="scientific">Arachis hypogaea</name>
    <name type="common">Peanut</name>
    <dbReference type="NCBI Taxonomy" id="3818"/>
    <lineage>
        <taxon>Eukaryota</taxon>
        <taxon>Viridiplantae</taxon>
        <taxon>Streptophyta</taxon>
        <taxon>Embryophyta</taxon>
        <taxon>Tracheophyta</taxon>
        <taxon>Spermatophyta</taxon>
        <taxon>Magnoliopsida</taxon>
        <taxon>eudicotyledons</taxon>
        <taxon>Gunneridae</taxon>
        <taxon>Pentapetalae</taxon>
        <taxon>rosids</taxon>
        <taxon>fabids</taxon>
        <taxon>Fabales</taxon>
        <taxon>Fabaceae</taxon>
        <taxon>Papilionoideae</taxon>
        <taxon>50 kb inversion clade</taxon>
        <taxon>dalbergioids sensu lato</taxon>
        <taxon>Dalbergieae</taxon>
        <taxon>Pterocarpus clade</taxon>
        <taxon>Arachis</taxon>
    </lineage>
</organism>
<comment type="caution">
    <text evidence="1">The sequence shown here is derived from an EMBL/GenBank/DDBJ whole genome shotgun (WGS) entry which is preliminary data.</text>
</comment>
<keyword evidence="2" id="KW-1185">Reference proteome</keyword>
<proteinExistence type="predicted"/>
<dbReference type="AlphaFoldDB" id="A0A445AZG0"/>
<dbReference type="EMBL" id="SDMP01000011">
    <property type="protein sequence ID" value="RYR31791.1"/>
    <property type="molecule type" value="Genomic_DNA"/>
</dbReference>
<name>A0A445AZG0_ARAHY</name>
<reference evidence="1 2" key="1">
    <citation type="submission" date="2019-01" db="EMBL/GenBank/DDBJ databases">
        <title>Sequencing of cultivated peanut Arachis hypogaea provides insights into genome evolution and oil improvement.</title>
        <authorList>
            <person name="Chen X."/>
        </authorList>
    </citation>
    <scope>NUCLEOTIDE SEQUENCE [LARGE SCALE GENOMIC DNA]</scope>
    <source>
        <strain evidence="2">cv. Fuhuasheng</strain>
        <tissue evidence="1">Leaves</tissue>
    </source>
</reference>
<evidence type="ECO:0000313" key="2">
    <source>
        <dbReference type="Proteomes" id="UP000289738"/>
    </source>
</evidence>
<dbReference type="Proteomes" id="UP000289738">
    <property type="component" value="Chromosome B01"/>
</dbReference>
<sequence>MREPQSPPPPPPQEQPQSSVLYVPQTQFIPSYPIHQEYWSTPQFDSGDGDSFSQLLGFMAADVDQSQSSHQPDFMTDKYSFDTRHPCRTFSGTFGVLVSGDSSRSDGG</sequence>
<evidence type="ECO:0000313" key="1">
    <source>
        <dbReference type="EMBL" id="RYR31791.1"/>
    </source>
</evidence>
<gene>
    <name evidence="1" type="ORF">Ahy_B01g056701</name>
</gene>
<accession>A0A445AZG0</accession>
<protein>
    <submittedName>
        <fullName evidence="1">Uncharacterized protein</fullName>
    </submittedName>
</protein>